<evidence type="ECO:0000256" key="5">
    <source>
        <dbReference type="ARBA" id="ARBA00022475"/>
    </source>
</evidence>
<evidence type="ECO:0000313" key="13">
    <source>
        <dbReference type="Proteomes" id="UP000277424"/>
    </source>
</evidence>
<organism evidence="12 13">
    <name type="scientific">Oceanibaculum indicum</name>
    <dbReference type="NCBI Taxonomy" id="526216"/>
    <lineage>
        <taxon>Bacteria</taxon>
        <taxon>Pseudomonadati</taxon>
        <taxon>Pseudomonadota</taxon>
        <taxon>Alphaproteobacteria</taxon>
        <taxon>Rhodospirillales</taxon>
        <taxon>Oceanibaculaceae</taxon>
        <taxon>Oceanibaculum</taxon>
    </lineage>
</organism>
<accession>A0A420WQV9</accession>
<dbReference type="NCBIfam" id="NF010557">
    <property type="entry name" value="PRK13952.1"/>
    <property type="match status" value="1"/>
</dbReference>
<dbReference type="PRINTS" id="PR01264">
    <property type="entry name" value="MECHCHANNEL"/>
</dbReference>
<dbReference type="InterPro" id="IPR036019">
    <property type="entry name" value="MscL_channel"/>
</dbReference>
<keyword evidence="4 11" id="KW-0813">Transport</keyword>
<keyword evidence="10 11" id="KW-0407">Ion channel</keyword>
<dbReference type="PANTHER" id="PTHR30266:SF2">
    <property type="entry name" value="LARGE-CONDUCTANCE MECHANOSENSITIVE CHANNEL"/>
    <property type="match status" value="1"/>
</dbReference>
<evidence type="ECO:0000256" key="9">
    <source>
        <dbReference type="ARBA" id="ARBA00023136"/>
    </source>
</evidence>
<dbReference type="EMBL" id="RBIG01000001">
    <property type="protein sequence ID" value="RKQ73428.1"/>
    <property type="molecule type" value="Genomic_DNA"/>
</dbReference>
<dbReference type="NCBIfam" id="TIGR00220">
    <property type="entry name" value="mscL"/>
    <property type="match status" value="1"/>
</dbReference>
<keyword evidence="7 11" id="KW-1133">Transmembrane helix</keyword>
<dbReference type="InterPro" id="IPR037673">
    <property type="entry name" value="MSC/AndL"/>
</dbReference>
<reference evidence="12 13" key="1">
    <citation type="submission" date="2018-10" db="EMBL/GenBank/DDBJ databases">
        <title>Comparative analysis of microorganisms from saline springs in Andes Mountain Range, Colombia.</title>
        <authorList>
            <person name="Rubin E."/>
        </authorList>
    </citation>
    <scope>NUCLEOTIDE SEQUENCE [LARGE SCALE GENOMIC DNA]</scope>
    <source>
        <strain evidence="12 13">USBA 36</strain>
    </source>
</reference>
<dbReference type="Gene3D" id="1.10.1200.120">
    <property type="entry name" value="Large-conductance mechanosensitive channel, MscL, domain 1"/>
    <property type="match status" value="1"/>
</dbReference>
<dbReference type="InterPro" id="IPR019823">
    <property type="entry name" value="Mechanosensitive_channel_CS"/>
</dbReference>
<keyword evidence="9 11" id="KW-0472">Membrane</keyword>
<dbReference type="PANTHER" id="PTHR30266">
    <property type="entry name" value="MECHANOSENSITIVE CHANNEL MSCL"/>
    <property type="match status" value="1"/>
</dbReference>
<gene>
    <name evidence="11" type="primary">mscL</name>
    <name evidence="12" type="ORF">BCL74_1216</name>
</gene>
<evidence type="ECO:0000256" key="1">
    <source>
        <dbReference type="ARBA" id="ARBA00004651"/>
    </source>
</evidence>
<comment type="subcellular location">
    <subcellularLocation>
        <location evidence="11">Cell inner membrane</location>
        <topology evidence="11">Multi-pass membrane protein</topology>
    </subcellularLocation>
    <subcellularLocation>
        <location evidence="1">Cell membrane</location>
        <topology evidence="1">Multi-pass membrane protein</topology>
    </subcellularLocation>
</comment>
<feature type="transmembrane region" description="Helical" evidence="11">
    <location>
        <begin position="21"/>
        <end position="42"/>
    </location>
</feature>
<evidence type="ECO:0000313" key="12">
    <source>
        <dbReference type="EMBL" id="RKQ73428.1"/>
    </source>
</evidence>
<comment type="caution">
    <text evidence="12">The sequence shown here is derived from an EMBL/GenBank/DDBJ whole genome shotgun (WGS) entry which is preliminary data.</text>
</comment>
<evidence type="ECO:0000256" key="4">
    <source>
        <dbReference type="ARBA" id="ARBA00022448"/>
    </source>
</evidence>
<evidence type="ECO:0000256" key="3">
    <source>
        <dbReference type="ARBA" id="ARBA00011255"/>
    </source>
</evidence>
<protein>
    <recommendedName>
        <fullName evidence="11">Large-conductance mechanosensitive channel</fullName>
    </recommendedName>
</protein>
<dbReference type="FunFam" id="1.10.1200.120:FF:000001">
    <property type="entry name" value="Large-conductance mechanosensitive channel"/>
    <property type="match status" value="1"/>
</dbReference>
<dbReference type="AlphaFoldDB" id="A0A420WQV9"/>
<evidence type="ECO:0000256" key="6">
    <source>
        <dbReference type="ARBA" id="ARBA00022692"/>
    </source>
</evidence>
<dbReference type="GO" id="GO:0008381">
    <property type="term" value="F:mechanosensitive monoatomic ion channel activity"/>
    <property type="evidence" value="ECO:0007669"/>
    <property type="project" value="UniProtKB-UniRule"/>
</dbReference>
<sequence length="147" mass="15957">MSDDKKSVLKEFRTFAMRGNVIDLAVGVVIGTAFGGIVSSLVNDVIMPPFGVLLGGLDFSNYFITLGEGDFASLQEAKEAGVATLAYGKFINTIVNFVIIAFAIFMVVRQINRLSAKEEAKPSAPPAPPRQEVLLEEIRDLLKQPRP</sequence>
<evidence type="ECO:0000256" key="7">
    <source>
        <dbReference type="ARBA" id="ARBA00022989"/>
    </source>
</evidence>
<proteinExistence type="inferred from homology"/>
<feature type="transmembrane region" description="Helical" evidence="11">
    <location>
        <begin position="90"/>
        <end position="108"/>
    </location>
</feature>
<evidence type="ECO:0000256" key="2">
    <source>
        <dbReference type="ARBA" id="ARBA00007254"/>
    </source>
</evidence>
<keyword evidence="8 11" id="KW-0406">Ion transport</keyword>
<name>A0A420WQV9_9PROT</name>
<dbReference type="PROSITE" id="PS01327">
    <property type="entry name" value="MSCL"/>
    <property type="match status" value="1"/>
</dbReference>
<comment type="subunit">
    <text evidence="3 11">Homopentamer.</text>
</comment>
<keyword evidence="11" id="KW-0997">Cell inner membrane</keyword>
<keyword evidence="5 11" id="KW-1003">Cell membrane</keyword>
<dbReference type="SUPFAM" id="SSF81330">
    <property type="entry name" value="Gated mechanosensitive channel"/>
    <property type="match status" value="1"/>
</dbReference>
<comment type="similarity">
    <text evidence="2 11">Belongs to the MscL family.</text>
</comment>
<evidence type="ECO:0000256" key="8">
    <source>
        <dbReference type="ARBA" id="ARBA00023065"/>
    </source>
</evidence>
<dbReference type="HAMAP" id="MF_00115">
    <property type="entry name" value="MscL"/>
    <property type="match status" value="1"/>
</dbReference>
<keyword evidence="6 11" id="KW-0812">Transmembrane</keyword>
<dbReference type="InterPro" id="IPR001185">
    <property type="entry name" value="MS_channel"/>
</dbReference>
<comment type="function">
    <text evidence="11">Channel that opens in response to stretch forces in the membrane lipid bilayer. May participate in the regulation of osmotic pressure changes within the cell.</text>
</comment>
<dbReference type="GO" id="GO:0005886">
    <property type="term" value="C:plasma membrane"/>
    <property type="evidence" value="ECO:0007669"/>
    <property type="project" value="UniProtKB-SubCell"/>
</dbReference>
<dbReference type="Pfam" id="PF01741">
    <property type="entry name" value="MscL"/>
    <property type="match status" value="1"/>
</dbReference>
<evidence type="ECO:0000256" key="10">
    <source>
        <dbReference type="ARBA" id="ARBA00023303"/>
    </source>
</evidence>
<dbReference type="RefSeq" id="WP_008944337.1">
    <property type="nucleotide sequence ID" value="NZ_RBIG01000001.1"/>
</dbReference>
<dbReference type="NCBIfam" id="NF001843">
    <property type="entry name" value="PRK00567.1-4"/>
    <property type="match status" value="1"/>
</dbReference>
<dbReference type="Proteomes" id="UP000277424">
    <property type="component" value="Unassembled WGS sequence"/>
</dbReference>
<evidence type="ECO:0000256" key="11">
    <source>
        <dbReference type="HAMAP-Rule" id="MF_00115"/>
    </source>
</evidence>